<dbReference type="Gene3D" id="1.20.58.290">
    <property type="entry name" value="Hypothetical membrane protein ta0354_69_121"/>
    <property type="match status" value="1"/>
</dbReference>
<dbReference type="InterPro" id="IPR007386">
    <property type="entry name" value="DUF447_N"/>
</dbReference>
<evidence type="ECO:0000313" key="4">
    <source>
        <dbReference type="Proteomes" id="UP001597034"/>
    </source>
</evidence>
<dbReference type="Gene3D" id="2.30.110.10">
    <property type="entry name" value="Electron Transport, Fmn-binding Protein, Chain A"/>
    <property type="match status" value="1"/>
</dbReference>
<comment type="caution">
    <text evidence="3">The sequence shown here is derived from an EMBL/GenBank/DDBJ whole genome shotgun (WGS) entry which is preliminary data.</text>
</comment>
<evidence type="ECO:0000313" key="3">
    <source>
        <dbReference type="EMBL" id="MFD1645611.1"/>
    </source>
</evidence>
<reference evidence="3 4" key="1">
    <citation type="journal article" date="2019" name="Int. J. Syst. Evol. Microbiol.">
        <title>The Global Catalogue of Microorganisms (GCM) 10K type strain sequencing project: providing services to taxonomists for standard genome sequencing and annotation.</title>
        <authorList>
            <consortium name="The Broad Institute Genomics Platform"/>
            <consortium name="The Broad Institute Genome Sequencing Center for Infectious Disease"/>
            <person name="Wu L."/>
            <person name="Ma J."/>
        </authorList>
    </citation>
    <scope>NUCLEOTIDE SEQUENCE [LARGE SCALE GENOMIC DNA]</scope>
    <source>
        <strain evidence="3 4">CGMCC 1.10390</strain>
    </source>
</reference>
<dbReference type="InterPro" id="IPR049288">
    <property type="entry name" value="DUF447_C"/>
</dbReference>
<feature type="domain" description="DUF447" evidence="2">
    <location>
        <begin position="141"/>
        <end position="193"/>
    </location>
</feature>
<feature type="domain" description="DUF447" evidence="1">
    <location>
        <begin position="24"/>
        <end position="133"/>
    </location>
</feature>
<organism evidence="3 4">
    <name type="scientific">Haloarchaeobius litoreus</name>
    <dbReference type="NCBI Taxonomy" id="755306"/>
    <lineage>
        <taxon>Archaea</taxon>
        <taxon>Methanobacteriati</taxon>
        <taxon>Methanobacteriota</taxon>
        <taxon>Stenosarchaea group</taxon>
        <taxon>Halobacteria</taxon>
        <taxon>Halobacteriales</taxon>
        <taxon>Halorubellaceae</taxon>
        <taxon>Haloarchaeobius</taxon>
    </lineage>
</organism>
<dbReference type="SUPFAM" id="SSF50475">
    <property type="entry name" value="FMN-binding split barrel"/>
    <property type="match status" value="1"/>
</dbReference>
<evidence type="ECO:0000259" key="2">
    <source>
        <dbReference type="Pfam" id="PF20766"/>
    </source>
</evidence>
<dbReference type="Pfam" id="PF20766">
    <property type="entry name" value="DUF447_C"/>
    <property type="match status" value="1"/>
</dbReference>
<dbReference type="Pfam" id="PF04289">
    <property type="entry name" value="DUF447_N"/>
    <property type="match status" value="1"/>
</dbReference>
<proteinExistence type="predicted"/>
<dbReference type="AlphaFoldDB" id="A0ABD6DHU7"/>
<accession>A0ABD6DHU7</accession>
<keyword evidence="4" id="KW-1185">Reference proteome</keyword>
<dbReference type="EMBL" id="JBHUDO010000002">
    <property type="protein sequence ID" value="MFD1645611.1"/>
    <property type="molecule type" value="Genomic_DNA"/>
</dbReference>
<name>A0ABD6DHU7_9EURY</name>
<gene>
    <name evidence="3" type="ORF">ACFSBL_07950</name>
</gene>
<dbReference type="Proteomes" id="UP001597034">
    <property type="component" value="Unassembled WGS sequence"/>
</dbReference>
<sequence>MSDEGSADDGDGNGDWPVDLRGVTESVVATEGPNGRWNLAALGLHAGDPVTARTWGRTRTRLNFDRRAGAVVQFTRDPVEFTRAALDVYEREEPVLHSSQAWARVEVEHVTAGDDGGTEWAEWELHPVESTVERRSVEPINRAFGALVEATVAASRLDVPSYDESTLRRRLSYFDAVVERCGGPREREAMALIGSLTDWKTENESF</sequence>
<protein>
    <submittedName>
        <fullName evidence="3">DUF447 domain-containing protein</fullName>
    </submittedName>
</protein>
<dbReference type="RefSeq" id="WP_256398873.1">
    <property type="nucleotide sequence ID" value="NZ_JANHJR010000001.1"/>
</dbReference>
<dbReference type="InterPro" id="IPR012349">
    <property type="entry name" value="Split_barrel_FMN-bd"/>
</dbReference>
<evidence type="ECO:0000259" key="1">
    <source>
        <dbReference type="Pfam" id="PF04289"/>
    </source>
</evidence>